<dbReference type="FunFam" id="3.30.70.270:FF:000020">
    <property type="entry name" value="Transposon Tf2-6 polyprotein-like Protein"/>
    <property type="match status" value="1"/>
</dbReference>
<dbReference type="SMART" id="SM00875">
    <property type="entry name" value="BACK"/>
    <property type="match status" value="1"/>
</dbReference>
<evidence type="ECO:0000256" key="2">
    <source>
        <dbReference type="ARBA" id="ARBA00022737"/>
    </source>
</evidence>
<dbReference type="Gene3D" id="2.120.10.80">
    <property type="entry name" value="Kelch-type beta propeller"/>
    <property type="match status" value="1"/>
</dbReference>
<dbReference type="SUPFAM" id="SSF117281">
    <property type="entry name" value="Kelch motif"/>
    <property type="match status" value="1"/>
</dbReference>
<proteinExistence type="predicted"/>
<dbReference type="PROSITE" id="PS50097">
    <property type="entry name" value="BTB"/>
    <property type="match status" value="1"/>
</dbReference>
<accession>A0A2B4RRQ0</accession>
<dbReference type="Proteomes" id="UP000225706">
    <property type="component" value="Unassembled WGS sequence"/>
</dbReference>
<dbReference type="Pfam" id="PF00651">
    <property type="entry name" value="BTB"/>
    <property type="match status" value="1"/>
</dbReference>
<evidence type="ECO:0000259" key="3">
    <source>
        <dbReference type="PROSITE" id="PS50097"/>
    </source>
</evidence>
<gene>
    <name evidence="4" type="primary">Klhl2</name>
    <name evidence="4" type="ORF">AWC38_SpisGene15737</name>
</gene>
<dbReference type="CDD" id="cd18186">
    <property type="entry name" value="BTB_POZ_ZBTB_KLHL-like"/>
    <property type="match status" value="1"/>
</dbReference>
<dbReference type="FunFam" id="3.30.70.270:FF:000003">
    <property type="entry name" value="Transposon Ty3-G Gag-Pol polyprotein"/>
    <property type="match status" value="1"/>
</dbReference>
<dbReference type="AlphaFoldDB" id="A0A2B4RRQ0"/>
<dbReference type="OrthoDB" id="534912at2759"/>
<evidence type="ECO:0000256" key="1">
    <source>
        <dbReference type="ARBA" id="ARBA00022441"/>
    </source>
</evidence>
<evidence type="ECO:0000313" key="4">
    <source>
        <dbReference type="EMBL" id="PFX19846.1"/>
    </source>
</evidence>
<dbReference type="PANTHER" id="PTHR24412:SF497">
    <property type="entry name" value="KELCH-LIKE PROTEIN 18"/>
    <property type="match status" value="1"/>
</dbReference>
<dbReference type="InterPro" id="IPR043502">
    <property type="entry name" value="DNA/RNA_pol_sf"/>
</dbReference>
<dbReference type="InterPro" id="IPR043128">
    <property type="entry name" value="Rev_trsase/Diguanyl_cyclase"/>
</dbReference>
<keyword evidence="5" id="KW-1185">Reference proteome</keyword>
<comment type="caution">
    <text evidence="4">The sequence shown here is derived from an EMBL/GenBank/DDBJ whole genome shotgun (WGS) entry which is preliminary data.</text>
</comment>
<protein>
    <submittedName>
        <fullName evidence="4">Kelch-like protein 2</fullName>
    </submittedName>
</protein>
<dbReference type="InterPro" id="IPR000210">
    <property type="entry name" value="BTB/POZ_dom"/>
</dbReference>
<dbReference type="Gene3D" id="3.30.710.10">
    <property type="entry name" value="Potassium Channel Kv1.1, Chain A"/>
    <property type="match status" value="1"/>
</dbReference>
<dbReference type="InterPro" id="IPR011705">
    <property type="entry name" value="BACK"/>
</dbReference>
<dbReference type="InterPro" id="IPR011333">
    <property type="entry name" value="SKP1/BTB/POZ_sf"/>
</dbReference>
<organism evidence="4 5">
    <name type="scientific">Stylophora pistillata</name>
    <name type="common">Smooth cauliflower coral</name>
    <dbReference type="NCBI Taxonomy" id="50429"/>
    <lineage>
        <taxon>Eukaryota</taxon>
        <taxon>Metazoa</taxon>
        <taxon>Cnidaria</taxon>
        <taxon>Anthozoa</taxon>
        <taxon>Hexacorallia</taxon>
        <taxon>Scleractinia</taxon>
        <taxon>Astrocoeniina</taxon>
        <taxon>Pocilloporidae</taxon>
        <taxon>Stylophora</taxon>
    </lineage>
</organism>
<feature type="domain" description="BTB" evidence="3">
    <location>
        <begin position="33"/>
        <end position="101"/>
    </location>
</feature>
<keyword evidence="1" id="KW-0880">Kelch repeat</keyword>
<dbReference type="Pfam" id="PF07707">
    <property type="entry name" value="BACK"/>
    <property type="match status" value="1"/>
</dbReference>
<dbReference type="InterPro" id="IPR015915">
    <property type="entry name" value="Kelch-typ_b-propeller"/>
</dbReference>
<reference evidence="5" key="1">
    <citation type="journal article" date="2017" name="bioRxiv">
        <title>Comparative analysis of the genomes of Stylophora pistillata and Acropora digitifera provides evidence for extensive differences between species of corals.</title>
        <authorList>
            <person name="Voolstra C.R."/>
            <person name="Li Y."/>
            <person name="Liew Y.J."/>
            <person name="Baumgarten S."/>
            <person name="Zoccola D."/>
            <person name="Flot J.-F."/>
            <person name="Tambutte S."/>
            <person name="Allemand D."/>
            <person name="Aranda M."/>
        </authorList>
    </citation>
    <scope>NUCLEOTIDE SEQUENCE [LARGE SCALE GENOMIC DNA]</scope>
</reference>
<dbReference type="SUPFAM" id="SSF56672">
    <property type="entry name" value="DNA/RNA polymerases"/>
    <property type="match status" value="1"/>
</dbReference>
<name>A0A2B4RRQ0_STYPI</name>
<dbReference type="FunFam" id="1.25.40.420:FF:000001">
    <property type="entry name" value="Kelch-like family member 12"/>
    <property type="match status" value="1"/>
</dbReference>
<sequence length="861" mass="97208">MEDTQPISAAEQAAFCVELLKHLNIQRKQDYLCDITLVSKDMSELKAHRNVLSAVSPFFCKLLQSDMKENREGIIQFEEIPGSVLEDVLEFIYTGTVKVTQENAEELITAGNYLIIPGLKTVSGRLLEGEMSNSNCISTFYLAEKYDCDELKRNSRKFIHENFASVGEMDEFLSLEAKEVARWISSDEIAVEAEASIFKIILKWVEHSKRERMTAFEELFHHVRLSVLSRDCLKEVVTNELVRENFASVKLVMNALINMVTTADDDDLPKSPRKGYDTRVIVARGGKSTFCYLPEEDLWKRLPYGLRDINASSTQMIKFRDQLFAFSDYQNSERYDPVFNAWSELNLSAGSAKVTVLKGEIYAVEVDSFLMKTATKRYNKEQYTWETLHVSHGQCRDDACVVAAGSHLYMFGGKVTGDYSAKAERFDIVEKKWEEIADMREGKSEAFGVASQEKIFVAGGTGRRGRSRTCEMYTTSRNEWQCIADLNVPRSNGSMVCLNGKLSGSEKFQRTVNQILLGLKGVECNIDDVLVHGKDQQQHDERLGAVLKRLLEAGVTLNLDKCVFSTKQVKFLGHLIISNGVEVDPDKIKGITDLDLPPPTNVQEVRTFLGMVNQLSRFSDHLADKTRSIGELLLEGNQWTWGNAQQKAFEQIKVDLARAPVLTLYDPNKETKEKVNLCENRPQAFGPIVEHALNGTTPTKNPEIQDEVNEIFHFKETIHVPGKKMYIADALSRFHAHYVHPQPTIANDEMTAHVASVITGLPALDTRLQQTIQAQEEDPVCRHKNLLLRRNQNCYTIVHAARDPGQDTRRSSRDYQVSGASQKFCVVARTEQRNPKLSAAVQDLCITQGQQARATQYNTLA</sequence>
<dbReference type="Pfam" id="PF00078">
    <property type="entry name" value="RVT_1"/>
    <property type="match status" value="1"/>
</dbReference>
<dbReference type="Gene3D" id="1.25.40.420">
    <property type="match status" value="1"/>
</dbReference>
<keyword evidence="2" id="KW-0677">Repeat</keyword>
<dbReference type="InterPro" id="IPR000477">
    <property type="entry name" value="RT_dom"/>
</dbReference>
<dbReference type="Pfam" id="PF01344">
    <property type="entry name" value="Kelch_1"/>
    <property type="match status" value="2"/>
</dbReference>
<dbReference type="EMBL" id="LSMT01000342">
    <property type="protein sequence ID" value="PFX19846.1"/>
    <property type="molecule type" value="Genomic_DNA"/>
</dbReference>
<dbReference type="PANTHER" id="PTHR24412">
    <property type="entry name" value="KELCH PROTEIN"/>
    <property type="match status" value="1"/>
</dbReference>
<dbReference type="SMART" id="SM00225">
    <property type="entry name" value="BTB"/>
    <property type="match status" value="1"/>
</dbReference>
<dbReference type="Gene3D" id="3.30.70.270">
    <property type="match status" value="2"/>
</dbReference>
<dbReference type="InterPro" id="IPR006652">
    <property type="entry name" value="Kelch_1"/>
</dbReference>
<dbReference type="SUPFAM" id="SSF54695">
    <property type="entry name" value="POZ domain"/>
    <property type="match status" value="1"/>
</dbReference>
<dbReference type="SMART" id="SM00612">
    <property type="entry name" value="Kelch"/>
    <property type="match status" value="2"/>
</dbReference>
<evidence type="ECO:0000313" key="5">
    <source>
        <dbReference type="Proteomes" id="UP000225706"/>
    </source>
</evidence>